<evidence type="ECO:0000313" key="3">
    <source>
        <dbReference type="Proteomes" id="UP001153954"/>
    </source>
</evidence>
<dbReference type="PANTHER" id="PTHR23227:SF67">
    <property type="entry name" value="CRANIOFACIAL DEVELOPMENT PROTEIN 2-LIKE"/>
    <property type="match status" value="1"/>
</dbReference>
<dbReference type="Proteomes" id="UP001153954">
    <property type="component" value="Unassembled WGS sequence"/>
</dbReference>
<accession>A0AAU9U6T0</accession>
<gene>
    <name evidence="2" type="ORF">EEDITHA_LOCUS9175</name>
</gene>
<feature type="domain" description="Endonuclease/exonuclease/phosphatase" evidence="1">
    <location>
        <begin position="12"/>
        <end position="144"/>
    </location>
</feature>
<protein>
    <recommendedName>
        <fullName evidence="1">Endonuclease/exonuclease/phosphatase domain-containing protein</fullName>
    </recommendedName>
</protein>
<organism evidence="2 3">
    <name type="scientific">Euphydryas editha</name>
    <name type="common">Edith's checkerspot</name>
    <dbReference type="NCBI Taxonomy" id="104508"/>
    <lineage>
        <taxon>Eukaryota</taxon>
        <taxon>Metazoa</taxon>
        <taxon>Ecdysozoa</taxon>
        <taxon>Arthropoda</taxon>
        <taxon>Hexapoda</taxon>
        <taxon>Insecta</taxon>
        <taxon>Pterygota</taxon>
        <taxon>Neoptera</taxon>
        <taxon>Endopterygota</taxon>
        <taxon>Lepidoptera</taxon>
        <taxon>Glossata</taxon>
        <taxon>Ditrysia</taxon>
        <taxon>Papilionoidea</taxon>
        <taxon>Nymphalidae</taxon>
        <taxon>Nymphalinae</taxon>
        <taxon>Euphydryas</taxon>
    </lineage>
</organism>
<keyword evidence="3" id="KW-1185">Reference proteome</keyword>
<dbReference type="InterPro" id="IPR005135">
    <property type="entry name" value="Endo/exonuclease/phosphatase"/>
</dbReference>
<dbReference type="Gene3D" id="3.60.10.10">
    <property type="entry name" value="Endonuclease/exonuclease/phosphatase"/>
    <property type="match status" value="1"/>
</dbReference>
<dbReference type="Pfam" id="PF14529">
    <property type="entry name" value="Exo_endo_phos_2"/>
    <property type="match status" value="1"/>
</dbReference>
<dbReference type="EMBL" id="CAKOGL010000013">
    <property type="protein sequence ID" value="CAH2093517.1"/>
    <property type="molecule type" value="Genomic_DNA"/>
</dbReference>
<dbReference type="InterPro" id="IPR027124">
    <property type="entry name" value="Swc5/CFDP1/2"/>
</dbReference>
<dbReference type="GO" id="GO:0003824">
    <property type="term" value="F:catalytic activity"/>
    <property type="evidence" value="ECO:0007669"/>
    <property type="project" value="InterPro"/>
</dbReference>
<sequence>MSYVIQDKQKAYAPAEKANEDEIQKFYEDLNEAHSLIDGRVLVTGDFNAKIGQQQKTDNNQIIGRFGFGKRNERGERLIEYATEHKLAVMNTFFKKKNHRKWTWISPDRKTVNEIDFILSNSPKSATNVEVISNVKFFSDHRLVRAAITVKPPKKSRKNFKNMNSTPKTIEETNSYLKKLTEFLETLDKLSTDVQTYYNQLENIILDSLKTQQLTEIKTHKILREETKLLINRRTELIKTKNKDKYMKNELSRLYKIYQSHKSIKKRLRQL</sequence>
<dbReference type="PANTHER" id="PTHR23227">
    <property type="entry name" value="BUCENTAUR RELATED"/>
    <property type="match status" value="1"/>
</dbReference>
<evidence type="ECO:0000259" key="1">
    <source>
        <dbReference type="Pfam" id="PF14529"/>
    </source>
</evidence>
<proteinExistence type="predicted"/>
<evidence type="ECO:0000313" key="2">
    <source>
        <dbReference type="EMBL" id="CAH2093517.1"/>
    </source>
</evidence>
<dbReference type="SUPFAM" id="SSF56219">
    <property type="entry name" value="DNase I-like"/>
    <property type="match status" value="1"/>
</dbReference>
<reference evidence="2" key="1">
    <citation type="submission" date="2022-03" db="EMBL/GenBank/DDBJ databases">
        <authorList>
            <person name="Tunstrom K."/>
        </authorList>
    </citation>
    <scope>NUCLEOTIDE SEQUENCE</scope>
</reference>
<comment type="caution">
    <text evidence="2">The sequence shown here is derived from an EMBL/GenBank/DDBJ whole genome shotgun (WGS) entry which is preliminary data.</text>
</comment>
<name>A0AAU9U6T0_EUPED</name>
<dbReference type="AlphaFoldDB" id="A0AAU9U6T0"/>
<dbReference type="InterPro" id="IPR036691">
    <property type="entry name" value="Endo/exonu/phosph_ase_sf"/>
</dbReference>